<evidence type="ECO:0000313" key="8">
    <source>
        <dbReference type="EMBL" id="MCA0154369.1"/>
    </source>
</evidence>
<dbReference type="Proteomes" id="UP001198402">
    <property type="component" value="Unassembled WGS sequence"/>
</dbReference>
<reference evidence="9" key="1">
    <citation type="submission" date="2023-07" db="EMBL/GenBank/DDBJ databases">
        <authorList>
            <person name="Yue Y."/>
        </authorList>
    </citation>
    <scope>NUCLEOTIDE SEQUENCE [LARGE SCALE GENOMIC DNA]</scope>
    <source>
        <strain evidence="9">2Y89</strain>
    </source>
</reference>
<evidence type="ECO:0000259" key="7">
    <source>
        <dbReference type="Pfam" id="PF14322"/>
    </source>
</evidence>
<sequence length="498" mass="55380">MKKSVLKLIGLGCLLIGLHSCEEDFLDQQPTEFISETELGEVVNLNPGLVQGSVDGIYTTMFTSGTGGTGGHDDFGQKAYDIFSDMLCSDMALSGSVYGWYRASITEMQATQDFTFTDNFQTWSYYYSQILNANLAMSNLGGPDADPENPEVRALLGQSLASRAHSFFMLAQLYADDYSADQPILPLYDRLTAETLPKSTQAEVYGLIESDLNRAIELLEGYTRGSKAQIDQSVAKGILAYAIAAQRQRWDMVAAYANQARNESGTVLMPPTADTFGILGGFNEVGNPSWMWGVDINENSGVGLVSWWGQVDFFSYSYAAVGDTKVMDEGLYNSMRADDIRRDQFFATPGANYLQPLFKQYDADRVPFGTSTQVKADYVYMRHAEMILLEAEALARLGQDGQARTVLHSLVDNRVVDPSYIDALSGQALIDEIYMQTRWELWGEGKSYFAMKRNQATITRGNNHLSFVGESIAHNDDRLTFEIPQREIQDNPNINDQN</sequence>
<proteinExistence type="inferred from homology"/>
<accession>A0ABS7Y376</accession>
<evidence type="ECO:0000313" key="9">
    <source>
        <dbReference type="Proteomes" id="UP001198402"/>
    </source>
</evidence>
<dbReference type="EMBL" id="JAIUJS010000010">
    <property type="protein sequence ID" value="MCA0154369.1"/>
    <property type="molecule type" value="Genomic_DNA"/>
</dbReference>
<dbReference type="InterPro" id="IPR012944">
    <property type="entry name" value="SusD_RagB_dom"/>
</dbReference>
<organism evidence="8 9">
    <name type="scientific">Winogradskyella vincentii</name>
    <dbReference type="NCBI Taxonomy" id="2877122"/>
    <lineage>
        <taxon>Bacteria</taxon>
        <taxon>Pseudomonadati</taxon>
        <taxon>Bacteroidota</taxon>
        <taxon>Flavobacteriia</taxon>
        <taxon>Flavobacteriales</taxon>
        <taxon>Flavobacteriaceae</taxon>
        <taxon>Winogradskyella</taxon>
    </lineage>
</organism>
<evidence type="ECO:0000256" key="5">
    <source>
        <dbReference type="ARBA" id="ARBA00023237"/>
    </source>
</evidence>
<comment type="subcellular location">
    <subcellularLocation>
        <location evidence="1">Cell outer membrane</location>
    </subcellularLocation>
</comment>
<keyword evidence="9" id="KW-1185">Reference proteome</keyword>
<evidence type="ECO:0000256" key="4">
    <source>
        <dbReference type="ARBA" id="ARBA00023136"/>
    </source>
</evidence>
<gene>
    <name evidence="8" type="ORF">LBV24_14155</name>
</gene>
<keyword evidence="5" id="KW-0998">Cell outer membrane</keyword>
<dbReference type="Pfam" id="PF07980">
    <property type="entry name" value="SusD_RagB"/>
    <property type="match status" value="1"/>
</dbReference>
<evidence type="ECO:0000256" key="2">
    <source>
        <dbReference type="ARBA" id="ARBA00006275"/>
    </source>
</evidence>
<dbReference type="InterPro" id="IPR033985">
    <property type="entry name" value="SusD-like_N"/>
</dbReference>
<dbReference type="Gene3D" id="1.25.40.390">
    <property type="match status" value="1"/>
</dbReference>
<dbReference type="RefSeq" id="WP_224479314.1">
    <property type="nucleotide sequence ID" value="NZ_JAIUJS010000010.1"/>
</dbReference>
<evidence type="ECO:0000259" key="6">
    <source>
        <dbReference type="Pfam" id="PF07980"/>
    </source>
</evidence>
<comment type="similarity">
    <text evidence="2">Belongs to the SusD family.</text>
</comment>
<protein>
    <submittedName>
        <fullName evidence="8">RagB/SusD family nutrient uptake outer membrane protein</fullName>
    </submittedName>
</protein>
<evidence type="ECO:0000256" key="3">
    <source>
        <dbReference type="ARBA" id="ARBA00022729"/>
    </source>
</evidence>
<name>A0ABS7Y376_9FLAO</name>
<feature type="domain" description="RagB/SusD" evidence="6">
    <location>
        <begin position="370"/>
        <end position="497"/>
    </location>
</feature>
<dbReference type="SUPFAM" id="SSF48452">
    <property type="entry name" value="TPR-like"/>
    <property type="match status" value="1"/>
</dbReference>
<comment type="caution">
    <text evidence="8">The sequence shown here is derived from an EMBL/GenBank/DDBJ whole genome shotgun (WGS) entry which is preliminary data.</text>
</comment>
<dbReference type="InterPro" id="IPR011990">
    <property type="entry name" value="TPR-like_helical_dom_sf"/>
</dbReference>
<keyword evidence="4" id="KW-0472">Membrane</keyword>
<dbReference type="Pfam" id="PF14322">
    <property type="entry name" value="SusD-like_3"/>
    <property type="match status" value="1"/>
</dbReference>
<evidence type="ECO:0000256" key="1">
    <source>
        <dbReference type="ARBA" id="ARBA00004442"/>
    </source>
</evidence>
<feature type="domain" description="SusD-like N-terminal" evidence="7">
    <location>
        <begin position="98"/>
        <end position="221"/>
    </location>
</feature>
<keyword evidence="3" id="KW-0732">Signal</keyword>